<evidence type="ECO:0000259" key="2">
    <source>
        <dbReference type="Pfam" id="PF20516"/>
    </source>
</evidence>
<name>A0A0L0MY25_TOLOC</name>
<dbReference type="STRING" id="1163406.A0A0L0MY25"/>
<evidence type="ECO:0000313" key="4">
    <source>
        <dbReference type="Proteomes" id="UP000036947"/>
    </source>
</evidence>
<organism evidence="3 4">
    <name type="scientific">Tolypocladium ophioglossoides (strain CBS 100239)</name>
    <name type="common">Snaketongue truffleclub</name>
    <name type="synonym">Elaphocordyceps ophioglossoides</name>
    <dbReference type="NCBI Taxonomy" id="1163406"/>
    <lineage>
        <taxon>Eukaryota</taxon>
        <taxon>Fungi</taxon>
        <taxon>Dikarya</taxon>
        <taxon>Ascomycota</taxon>
        <taxon>Pezizomycotina</taxon>
        <taxon>Sordariomycetes</taxon>
        <taxon>Hypocreomycetidae</taxon>
        <taxon>Hypocreales</taxon>
        <taxon>Ophiocordycipitaceae</taxon>
        <taxon>Tolypocladium</taxon>
    </lineage>
</organism>
<dbReference type="EMBL" id="LFRF01000049">
    <property type="protein sequence ID" value="KND86762.1"/>
    <property type="molecule type" value="Genomic_DNA"/>
</dbReference>
<evidence type="ECO:0000256" key="1">
    <source>
        <dbReference type="SAM" id="MobiDB-lite"/>
    </source>
</evidence>
<evidence type="ECO:0000313" key="3">
    <source>
        <dbReference type="EMBL" id="KND86762.1"/>
    </source>
</evidence>
<keyword evidence="4" id="KW-1185">Reference proteome</keyword>
<comment type="caution">
    <text evidence="3">The sequence shown here is derived from an EMBL/GenBank/DDBJ whole genome shotgun (WGS) entry which is preliminary data.</text>
</comment>
<proteinExistence type="predicted"/>
<accession>A0A0L0MY25</accession>
<feature type="region of interest" description="Disordered" evidence="1">
    <location>
        <begin position="139"/>
        <end position="203"/>
    </location>
</feature>
<dbReference type="OrthoDB" id="4924078at2759"/>
<reference evidence="3 4" key="1">
    <citation type="journal article" date="2015" name="BMC Genomics">
        <title>The genome of the truffle-parasite Tolypocladium ophioglossoides and the evolution of antifungal peptaibiotics.</title>
        <authorList>
            <person name="Quandt C.A."/>
            <person name="Bushley K.E."/>
            <person name="Spatafora J.W."/>
        </authorList>
    </citation>
    <scope>NUCLEOTIDE SEQUENCE [LARGE SCALE GENOMIC DNA]</scope>
    <source>
        <strain evidence="3 4">CBS 100239</strain>
    </source>
</reference>
<gene>
    <name evidence="3" type="ORF">TOPH_08625</name>
</gene>
<dbReference type="Proteomes" id="UP000036947">
    <property type="component" value="Unassembled WGS sequence"/>
</dbReference>
<dbReference type="Pfam" id="PF20516">
    <property type="entry name" value="PDDEXK_12"/>
    <property type="match status" value="1"/>
</dbReference>
<feature type="domain" description="PD-(D/E)XK nuclease-like" evidence="2">
    <location>
        <begin position="257"/>
        <end position="495"/>
    </location>
</feature>
<dbReference type="AlphaFoldDB" id="A0A0L0MY25"/>
<feature type="compositionally biased region" description="Low complexity" evidence="1">
    <location>
        <begin position="174"/>
        <end position="198"/>
    </location>
</feature>
<protein>
    <recommendedName>
        <fullName evidence="2">PD-(D/E)XK nuclease-like domain-containing protein</fullName>
    </recommendedName>
</protein>
<dbReference type="InterPro" id="IPR046797">
    <property type="entry name" value="PDDEXK_12"/>
</dbReference>
<sequence length="509" mass="56813">MALAKASRDFPPGVIKSESEWVRADAGMTNRAILVTRSTSPSPTRSHLSVGIAPVSLNYEIFNHFPSSERPLIMSVQHRISSWLASISAPGVAEAPCPIEARPRKRVRQEARSNVDGLTRVASPFNDARESGALIHLSTPSVSASSPPNFPQQHRLAMSSSPSKRRRDEDLEDSYSVASSSSYYPSSSRHPGPSRSSPTKQIRHAGLQRTGFRQASFEFDPQPPSLQSLCQSLRLIHYGDGILPTRLKTEFADIKLPGFFFHDDPNTAARRYPDRSFVRSLLSQANECDLDGKGESSWNMDVHARILAWLLEDDSTDDACLGSEYCTTAGLLREYKPNGAPSKMIDFCLAIRPRRSEDQDIIDDIRSQRPGDSINHTDWGSLSKYPIAISIETKRHGEQYDAALLQIATWHSAQWRSLRWGRQEEVDRLLTVEFLSGLIVQGHDWQFVPSILGKDAVSKVVRPPLQIGDTRTETGILKLFPSLQELKQDAEKRFWPAFKVDVLINGTPC</sequence>